<sequence length="79" mass="8492">MRWVAKSSSNTRQPAASIHRVRLTTGPIGMRHWARTNRAASSAAVNSGSNAGTCCSLLIATSSKRNDACTRNRFNRASS</sequence>
<dbReference type="EMBL" id="CSBK01001253">
    <property type="protein sequence ID" value="COY47774.1"/>
    <property type="molecule type" value="Genomic_DNA"/>
</dbReference>
<reference evidence="2" key="1">
    <citation type="submission" date="2015-03" db="EMBL/GenBank/DDBJ databases">
        <authorList>
            <consortium name="Pathogen Informatics"/>
            <person name="Murphy D."/>
        </authorList>
    </citation>
    <scope>NUCLEOTIDE SEQUENCE</scope>
    <source>
        <strain evidence="2">N09902308</strain>
    </source>
</reference>
<evidence type="ECO:0000313" key="1">
    <source>
        <dbReference type="EMBL" id="COX44198.1"/>
    </source>
</evidence>
<protein>
    <submittedName>
        <fullName evidence="1">Uncharacterized protein</fullName>
    </submittedName>
</protein>
<dbReference type="Proteomes" id="UP000039021">
    <property type="component" value="Unassembled WGS sequence"/>
</dbReference>
<dbReference type="Proteomes" id="UP000048600">
    <property type="component" value="Unassembled WGS sequence"/>
</dbReference>
<evidence type="ECO:0000313" key="3">
    <source>
        <dbReference type="Proteomes" id="UP000039021"/>
    </source>
</evidence>
<dbReference type="AlphaFoldDB" id="A0A655JR78"/>
<gene>
    <name evidence="2" type="ORF">ERS007739_02669</name>
    <name evidence="1" type="ORF">ERS007741_04396</name>
</gene>
<reference evidence="3 4" key="2">
    <citation type="submission" date="2015-03" db="EMBL/GenBank/DDBJ databases">
        <authorList>
            <consortium name="Pathogen Informatics"/>
        </authorList>
    </citation>
    <scope>NUCLEOTIDE SEQUENCE [LARGE SCALE GENOMIC DNA]</scope>
    <source>
        <strain evidence="3">N09902308</strain>
        <strain evidence="1 4">P00601463</strain>
    </source>
</reference>
<organism evidence="1 4">
    <name type="scientific">Mycobacterium tuberculosis</name>
    <dbReference type="NCBI Taxonomy" id="1773"/>
    <lineage>
        <taxon>Bacteria</taxon>
        <taxon>Bacillati</taxon>
        <taxon>Actinomycetota</taxon>
        <taxon>Actinomycetes</taxon>
        <taxon>Mycobacteriales</taxon>
        <taxon>Mycobacteriaceae</taxon>
        <taxon>Mycobacterium</taxon>
        <taxon>Mycobacterium tuberculosis complex</taxon>
    </lineage>
</organism>
<accession>A0A655JR78</accession>
<name>A0A655JR78_MYCTX</name>
<dbReference type="EMBL" id="CHKL01000907">
    <property type="protein sequence ID" value="COX44198.1"/>
    <property type="molecule type" value="Genomic_DNA"/>
</dbReference>
<evidence type="ECO:0000313" key="4">
    <source>
        <dbReference type="Proteomes" id="UP000048600"/>
    </source>
</evidence>
<proteinExistence type="predicted"/>
<evidence type="ECO:0000313" key="2">
    <source>
        <dbReference type="EMBL" id="COY47774.1"/>
    </source>
</evidence>